<dbReference type="EMBL" id="LJIX01000006">
    <property type="protein sequence ID" value="KQL18099.1"/>
    <property type="molecule type" value="Genomic_DNA"/>
</dbReference>
<evidence type="ECO:0000256" key="2">
    <source>
        <dbReference type="ARBA" id="ARBA00004370"/>
    </source>
</evidence>
<keyword evidence="8" id="KW-0067">ATP-binding</keyword>
<dbReference type="Pfam" id="PF02518">
    <property type="entry name" value="HATPase_c"/>
    <property type="match status" value="1"/>
</dbReference>
<evidence type="ECO:0000256" key="7">
    <source>
        <dbReference type="ARBA" id="ARBA00022777"/>
    </source>
</evidence>
<dbReference type="Gene3D" id="3.30.565.10">
    <property type="entry name" value="Histidine kinase-like ATPase, C-terminal domain"/>
    <property type="match status" value="1"/>
</dbReference>
<keyword evidence="5" id="KW-0808">Transferase</keyword>
<dbReference type="EC" id="2.7.13.3" evidence="3"/>
<comment type="caution">
    <text evidence="12">The sequence shown here is derived from an EMBL/GenBank/DDBJ whole genome shotgun (WGS) entry which is preliminary data.</text>
</comment>
<keyword evidence="13" id="KW-1185">Reference proteome</keyword>
<dbReference type="InterPro" id="IPR036097">
    <property type="entry name" value="HisK_dim/P_sf"/>
</dbReference>
<dbReference type="SUPFAM" id="SSF55874">
    <property type="entry name" value="ATPase domain of HSP90 chaperone/DNA topoisomerase II/histidine kinase"/>
    <property type="match status" value="1"/>
</dbReference>
<reference evidence="12 13" key="1">
    <citation type="submission" date="2015-09" db="EMBL/GenBank/DDBJ databases">
        <title>Genome sequencing project for genomic taxonomy and phylogenomics of Bacillus-like bacteria.</title>
        <authorList>
            <person name="Liu B."/>
            <person name="Wang J."/>
            <person name="Zhu Y."/>
            <person name="Liu G."/>
            <person name="Chen Q."/>
            <person name="Chen Z."/>
            <person name="Lan J."/>
            <person name="Che J."/>
            <person name="Ge C."/>
            <person name="Shi H."/>
            <person name="Pan Z."/>
            <person name="Liu X."/>
        </authorList>
    </citation>
    <scope>NUCLEOTIDE SEQUENCE [LARGE SCALE GENOMIC DNA]</scope>
    <source>
        <strain evidence="12 13">FJAT-18043</strain>
    </source>
</reference>
<dbReference type="PROSITE" id="PS50109">
    <property type="entry name" value="HIS_KIN"/>
    <property type="match status" value="1"/>
</dbReference>
<dbReference type="STRING" id="1637975.AN957_05375"/>
<proteinExistence type="predicted"/>
<evidence type="ECO:0000256" key="1">
    <source>
        <dbReference type="ARBA" id="ARBA00000085"/>
    </source>
</evidence>
<dbReference type="SMART" id="SM00388">
    <property type="entry name" value="HisKA"/>
    <property type="match status" value="1"/>
</dbReference>
<dbReference type="SMART" id="SM00387">
    <property type="entry name" value="HATPase_c"/>
    <property type="match status" value="1"/>
</dbReference>
<sequence>MKRLRRRLFLHFSFQFISLAVAIIILFFFILLITIVWITKDESKYNYYQTKIESISMDTGSSLKEITMPDGWDKDLAEEGIWVQLINHKGEVIESGNVPDSIPKQYSQHDLHKMQETNELQGYSLYFYLETLYEEPYLFVLGHEDKGRKILQQIIGDYGKEGMISQEQLKQVEDQLLSIDGFIKVYDVSENLIQEVGSPSGLDEELPLDVFVRKVAPDIYSTKTTIIKDPATQALWVLYTPNKNKEEIKLDSLKEIIIAFAVSGVIVLVVTIVISFWNGFRYGNPLFIFTSWLSRMGTGKYNEVLTEKEKKLIFRKNGKVRLKYRLYAEVFQAFYAMAEKLAASTKEREQLEKTREEWMAGISHDLRTPLTTMQGYGTLLESGQYEWSKQELEDIGRTIGEKSAYMLSLIEDFSLSFRLKNEAALVDFQSIEVNQLLTSIVIKFHEDMTLSDYHLSFDPLNHNLSLQIAKRWFERMMDNLIYNAIIHNPPGTAIRIAIEEDSGSGKLKIMIKDNGIGMDEETRKHLFNRYYRGTSTDERVEGSGLGMSIAMQIAELHKGDIIVDSEINKGTVVTVCIPLPQDNKQLE</sequence>
<dbReference type="RefSeq" id="WP_056682752.1">
    <property type="nucleotide sequence ID" value="NZ_CP041305.1"/>
</dbReference>
<dbReference type="GO" id="GO:0007234">
    <property type="term" value="P:osmosensory signaling via phosphorelay pathway"/>
    <property type="evidence" value="ECO:0007669"/>
    <property type="project" value="TreeGrafter"/>
</dbReference>
<keyword evidence="10" id="KW-0812">Transmembrane</keyword>
<keyword evidence="6" id="KW-0547">Nucleotide-binding</keyword>
<keyword evidence="10" id="KW-0472">Membrane</keyword>
<dbReference type="GO" id="GO:0030295">
    <property type="term" value="F:protein kinase activator activity"/>
    <property type="evidence" value="ECO:0007669"/>
    <property type="project" value="TreeGrafter"/>
</dbReference>
<keyword evidence="10" id="KW-1133">Transmembrane helix</keyword>
<dbReference type="InterPro" id="IPR036890">
    <property type="entry name" value="HATPase_C_sf"/>
</dbReference>
<keyword evidence="9" id="KW-0902">Two-component regulatory system</keyword>
<dbReference type="Gene3D" id="1.10.287.130">
    <property type="match status" value="1"/>
</dbReference>
<evidence type="ECO:0000256" key="9">
    <source>
        <dbReference type="ARBA" id="ARBA00023012"/>
    </source>
</evidence>
<keyword evidence="4" id="KW-0597">Phosphoprotein</keyword>
<feature type="transmembrane region" description="Helical" evidence="10">
    <location>
        <begin position="256"/>
        <end position="277"/>
    </location>
</feature>
<evidence type="ECO:0000256" key="3">
    <source>
        <dbReference type="ARBA" id="ARBA00012438"/>
    </source>
</evidence>
<dbReference type="InterPro" id="IPR004358">
    <property type="entry name" value="Sig_transdc_His_kin-like_C"/>
</dbReference>
<evidence type="ECO:0000313" key="13">
    <source>
        <dbReference type="Proteomes" id="UP000050996"/>
    </source>
</evidence>
<dbReference type="InterPro" id="IPR003594">
    <property type="entry name" value="HATPase_dom"/>
</dbReference>
<dbReference type="GO" id="GO:0000156">
    <property type="term" value="F:phosphorelay response regulator activity"/>
    <property type="evidence" value="ECO:0007669"/>
    <property type="project" value="TreeGrafter"/>
</dbReference>
<dbReference type="InterPro" id="IPR050351">
    <property type="entry name" value="BphY/WalK/GraS-like"/>
</dbReference>
<dbReference type="SUPFAM" id="SSF47384">
    <property type="entry name" value="Homodimeric domain of signal transducing histidine kinase"/>
    <property type="match status" value="1"/>
</dbReference>
<dbReference type="CDD" id="cd00082">
    <property type="entry name" value="HisKA"/>
    <property type="match status" value="1"/>
</dbReference>
<keyword evidence="7" id="KW-0418">Kinase</keyword>
<name>A0A0Q3VFT2_9BACI</name>
<evidence type="ECO:0000256" key="10">
    <source>
        <dbReference type="SAM" id="Phobius"/>
    </source>
</evidence>
<feature type="domain" description="Histidine kinase" evidence="11">
    <location>
        <begin position="361"/>
        <end position="581"/>
    </location>
</feature>
<dbReference type="PATRIC" id="fig|1637975.4.peg.773"/>
<dbReference type="Pfam" id="PF00512">
    <property type="entry name" value="HisKA"/>
    <property type="match status" value="1"/>
</dbReference>
<evidence type="ECO:0000256" key="8">
    <source>
        <dbReference type="ARBA" id="ARBA00022840"/>
    </source>
</evidence>
<evidence type="ECO:0000259" key="11">
    <source>
        <dbReference type="PROSITE" id="PS50109"/>
    </source>
</evidence>
<dbReference type="PANTHER" id="PTHR42878">
    <property type="entry name" value="TWO-COMPONENT HISTIDINE KINASE"/>
    <property type="match status" value="1"/>
</dbReference>
<evidence type="ECO:0000313" key="12">
    <source>
        <dbReference type="EMBL" id="KQL18099.1"/>
    </source>
</evidence>
<accession>A0A0Q3VFT2</accession>
<dbReference type="GO" id="GO:0005524">
    <property type="term" value="F:ATP binding"/>
    <property type="evidence" value="ECO:0007669"/>
    <property type="project" value="UniProtKB-KW"/>
</dbReference>
<evidence type="ECO:0000256" key="5">
    <source>
        <dbReference type="ARBA" id="ARBA00022679"/>
    </source>
</evidence>
<dbReference type="GO" id="GO:0000155">
    <property type="term" value="F:phosphorelay sensor kinase activity"/>
    <property type="evidence" value="ECO:0007669"/>
    <property type="project" value="InterPro"/>
</dbReference>
<feature type="transmembrane region" description="Helical" evidence="10">
    <location>
        <begin position="12"/>
        <end position="38"/>
    </location>
</feature>
<dbReference type="PRINTS" id="PR00344">
    <property type="entry name" value="BCTRLSENSOR"/>
</dbReference>
<dbReference type="CDD" id="cd00075">
    <property type="entry name" value="HATPase"/>
    <property type="match status" value="1"/>
</dbReference>
<evidence type="ECO:0000256" key="6">
    <source>
        <dbReference type="ARBA" id="ARBA00022741"/>
    </source>
</evidence>
<dbReference type="Proteomes" id="UP000050996">
    <property type="component" value="Unassembled WGS sequence"/>
</dbReference>
<gene>
    <name evidence="12" type="ORF">AN957_05375</name>
</gene>
<dbReference type="AlphaFoldDB" id="A0A0Q3VFT2"/>
<comment type="catalytic activity">
    <reaction evidence="1">
        <text>ATP + protein L-histidine = ADP + protein N-phospho-L-histidine.</text>
        <dbReference type="EC" id="2.7.13.3"/>
    </reaction>
</comment>
<protein>
    <recommendedName>
        <fullName evidence="3">histidine kinase</fullName>
        <ecNumber evidence="3">2.7.13.3</ecNumber>
    </recommendedName>
</protein>
<dbReference type="InterPro" id="IPR003661">
    <property type="entry name" value="HisK_dim/P_dom"/>
</dbReference>
<organism evidence="12 13">
    <name type="scientific">Cytobacillus solani</name>
    <dbReference type="NCBI Taxonomy" id="1637975"/>
    <lineage>
        <taxon>Bacteria</taxon>
        <taxon>Bacillati</taxon>
        <taxon>Bacillota</taxon>
        <taxon>Bacilli</taxon>
        <taxon>Bacillales</taxon>
        <taxon>Bacillaceae</taxon>
        <taxon>Cytobacillus</taxon>
    </lineage>
</organism>
<comment type="subcellular location">
    <subcellularLocation>
        <location evidence="2">Membrane</location>
    </subcellularLocation>
</comment>
<dbReference type="PANTHER" id="PTHR42878:SF7">
    <property type="entry name" value="SENSOR HISTIDINE KINASE GLRK"/>
    <property type="match status" value="1"/>
</dbReference>
<evidence type="ECO:0000256" key="4">
    <source>
        <dbReference type="ARBA" id="ARBA00022553"/>
    </source>
</evidence>
<dbReference type="InterPro" id="IPR005467">
    <property type="entry name" value="His_kinase_dom"/>
</dbReference>